<comment type="caution">
    <text evidence="1">The sequence shown here is derived from an EMBL/GenBank/DDBJ whole genome shotgun (WGS) entry which is preliminary data.</text>
</comment>
<accession>U6FAF9</accession>
<name>U6FAF9_LACHE</name>
<dbReference type="Proteomes" id="UP000017247">
    <property type="component" value="Unassembled WGS sequence"/>
</dbReference>
<dbReference type="EMBL" id="CBUL010000177">
    <property type="protein sequence ID" value="CDI61158.1"/>
    <property type="molecule type" value="Genomic_DNA"/>
</dbReference>
<proteinExistence type="predicted"/>
<evidence type="ECO:0000313" key="1">
    <source>
        <dbReference type="EMBL" id="CDI61158.1"/>
    </source>
</evidence>
<organism evidence="1 2">
    <name type="scientific">Lactobacillus helveticus CIRM-BIA 104</name>
    <dbReference type="NCBI Taxonomy" id="1226333"/>
    <lineage>
        <taxon>Bacteria</taxon>
        <taxon>Bacillati</taxon>
        <taxon>Bacillota</taxon>
        <taxon>Bacilli</taxon>
        <taxon>Lactobacillales</taxon>
        <taxon>Lactobacillaceae</taxon>
        <taxon>Lactobacillus</taxon>
    </lineage>
</organism>
<reference evidence="1" key="1">
    <citation type="submission" date="2013-09" db="EMBL/GenBank/DDBJ databases">
        <title>Draft Genome Sequence of five Lactobacillus helveticus strains CIRM-BIA 101T, 103, 104, 951 and 953 isolated from milk product.</title>
        <authorList>
            <person name="Valence F."/>
            <person name="Chuat V."/>
            <person name="Ma L."/>
            <person name="Creno S."/>
            <person name="Falentin H."/>
            <person name="Lortal S."/>
            <person name="Bizet C."/>
            <person name="Clermont D."/>
            <person name="Loux V."/>
            <person name="Bouchier C."/>
            <person name="Cousin S."/>
        </authorList>
    </citation>
    <scope>NUCLEOTIDE SEQUENCE [LARGE SCALE GENOMIC DNA]</scope>
    <source>
        <strain evidence="1">CIRM-BIA 104</strain>
    </source>
</reference>
<evidence type="ECO:0000313" key="2">
    <source>
        <dbReference type="Proteomes" id="UP000017247"/>
    </source>
</evidence>
<gene>
    <name evidence="1" type="ORF">LHCIRMBIA104_01023</name>
</gene>
<sequence>MLRGKNHHMLADE</sequence>
<protein>
    <submittedName>
        <fullName evidence="1">Uncharacterized protein</fullName>
    </submittedName>
</protein>
<dbReference type="HOGENOM" id="CLU_3435891_0_0_9"/>